<organism evidence="2 3">
    <name type="scientific">Mycena maculata</name>
    <dbReference type="NCBI Taxonomy" id="230809"/>
    <lineage>
        <taxon>Eukaryota</taxon>
        <taxon>Fungi</taxon>
        <taxon>Dikarya</taxon>
        <taxon>Basidiomycota</taxon>
        <taxon>Agaricomycotina</taxon>
        <taxon>Agaricomycetes</taxon>
        <taxon>Agaricomycetidae</taxon>
        <taxon>Agaricales</taxon>
        <taxon>Marasmiineae</taxon>
        <taxon>Mycenaceae</taxon>
        <taxon>Mycena</taxon>
    </lineage>
</organism>
<name>A0AAD7KHZ7_9AGAR</name>
<feature type="region of interest" description="Disordered" evidence="1">
    <location>
        <begin position="274"/>
        <end position="345"/>
    </location>
</feature>
<evidence type="ECO:0000313" key="3">
    <source>
        <dbReference type="Proteomes" id="UP001215280"/>
    </source>
</evidence>
<evidence type="ECO:0000313" key="2">
    <source>
        <dbReference type="EMBL" id="KAJ7785134.1"/>
    </source>
</evidence>
<gene>
    <name evidence="2" type="ORF">DFH07DRAFT_763744</name>
</gene>
<comment type="caution">
    <text evidence="2">The sequence shown here is derived from an EMBL/GenBank/DDBJ whole genome shotgun (WGS) entry which is preliminary data.</text>
</comment>
<protein>
    <submittedName>
        <fullName evidence="2">Uncharacterized protein</fullName>
    </submittedName>
</protein>
<proteinExistence type="predicted"/>
<dbReference type="AlphaFoldDB" id="A0AAD7KHZ7"/>
<evidence type="ECO:0000256" key="1">
    <source>
        <dbReference type="SAM" id="MobiDB-lite"/>
    </source>
</evidence>
<dbReference type="EMBL" id="JARJLG010000001">
    <property type="protein sequence ID" value="KAJ7785134.1"/>
    <property type="molecule type" value="Genomic_DNA"/>
</dbReference>
<feature type="region of interest" description="Disordered" evidence="1">
    <location>
        <begin position="107"/>
        <end position="130"/>
    </location>
</feature>
<reference evidence="2" key="1">
    <citation type="submission" date="2023-03" db="EMBL/GenBank/DDBJ databases">
        <title>Massive genome expansion in bonnet fungi (Mycena s.s.) driven by repeated elements and novel gene families across ecological guilds.</title>
        <authorList>
            <consortium name="Lawrence Berkeley National Laboratory"/>
            <person name="Harder C.B."/>
            <person name="Miyauchi S."/>
            <person name="Viragh M."/>
            <person name="Kuo A."/>
            <person name="Thoen E."/>
            <person name="Andreopoulos B."/>
            <person name="Lu D."/>
            <person name="Skrede I."/>
            <person name="Drula E."/>
            <person name="Henrissat B."/>
            <person name="Morin E."/>
            <person name="Kohler A."/>
            <person name="Barry K."/>
            <person name="LaButti K."/>
            <person name="Morin E."/>
            <person name="Salamov A."/>
            <person name="Lipzen A."/>
            <person name="Mereny Z."/>
            <person name="Hegedus B."/>
            <person name="Baldrian P."/>
            <person name="Stursova M."/>
            <person name="Weitz H."/>
            <person name="Taylor A."/>
            <person name="Grigoriev I.V."/>
            <person name="Nagy L.G."/>
            <person name="Martin F."/>
            <person name="Kauserud H."/>
        </authorList>
    </citation>
    <scope>NUCLEOTIDE SEQUENCE</scope>
    <source>
        <strain evidence="2">CBHHK188m</strain>
    </source>
</reference>
<accession>A0AAD7KHZ7</accession>
<dbReference type="Proteomes" id="UP001215280">
    <property type="component" value="Unassembled WGS sequence"/>
</dbReference>
<keyword evidence="3" id="KW-1185">Reference proteome</keyword>
<sequence length="399" mass="43391">MACARIRRNIHGGTGFAFTNTCTSRRDVGWPANGREPFDVVESRGAAGVLRHTQNGIIPTQPQNLQHFLRSRQFQIHPWNFGWVRGLMAGGVVSGWNSGIGKGCLRRPTPRGGSSECRISSVSSTQGSSEQVRITKGKPVLIEFDHLIEQMSKVVADIPDIDALGLGRSHAVLCVGSGPLGLRGSQVVVGVIHIHLGLAGEGGLFQCGTGDGPQSCNPLGSSGRVARYLGGMVGNRGEFGVMNRLAEMGCDRQGTTAIGNQQVVFEAAGVEKQLEPKRETTTRCERAWSKKPSEKHRNSFSSKTRSTGAAATAQTIDRSTNKGLETTEVSDTAAERKNSSYPASGRWENFRSATEAGKSKTRRVVIWRDAQRNGIREEFQYRSHSENFCPYNGIEQFME</sequence>
<feature type="compositionally biased region" description="Low complexity" evidence="1">
    <location>
        <begin position="120"/>
        <end position="129"/>
    </location>
</feature>
<feature type="compositionally biased region" description="Basic and acidic residues" evidence="1">
    <location>
        <begin position="274"/>
        <end position="297"/>
    </location>
</feature>
<feature type="compositionally biased region" description="Polar residues" evidence="1">
    <location>
        <begin position="299"/>
        <end position="330"/>
    </location>
</feature>